<dbReference type="Proteomes" id="UP000515123">
    <property type="component" value="Linkage group 4"/>
</dbReference>
<dbReference type="SUPFAM" id="SSF52540">
    <property type="entry name" value="P-loop containing nucleoside triphosphate hydrolases"/>
    <property type="match status" value="1"/>
</dbReference>
<dbReference type="Gene3D" id="3.40.50.300">
    <property type="entry name" value="P-loop containing nucleotide triphosphate hydrolases"/>
    <property type="match status" value="1"/>
</dbReference>
<evidence type="ECO:0000313" key="2">
    <source>
        <dbReference type="Proteomes" id="UP000515123"/>
    </source>
</evidence>
<dbReference type="InterPro" id="IPR002182">
    <property type="entry name" value="NB-ARC"/>
</dbReference>
<reference evidence="2" key="1">
    <citation type="journal article" date="2015" name="Nat. Genet.">
        <title>The pineapple genome and the evolution of CAM photosynthesis.</title>
        <authorList>
            <person name="Ming R."/>
            <person name="VanBuren R."/>
            <person name="Wai C.M."/>
            <person name="Tang H."/>
            <person name="Schatz M.C."/>
            <person name="Bowers J.E."/>
            <person name="Lyons E."/>
            <person name="Wang M.L."/>
            <person name="Chen J."/>
            <person name="Biggers E."/>
            <person name="Zhang J."/>
            <person name="Huang L."/>
            <person name="Zhang L."/>
            <person name="Miao W."/>
            <person name="Zhang J."/>
            <person name="Ye Z."/>
            <person name="Miao C."/>
            <person name="Lin Z."/>
            <person name="Wang H."/>
            <person name="Zhou H."/>
            <person name="Yim W.C."/>
            <person name="Priest H.D."/>
            <person name="Zheng C."/>
            <person name="Woodhouse M."/>
            <person name="Edger P.P."/>
            <person name="Guyot R."/>
            <person name="Guo H.B."/>
            <person name="Guo H."/>
            <person name="Zheng G."/>
            <person name="Singh R."/>
            <person name="Sharma A."/>
            <person name="Min X."/>
            <person name="Zheng Y."/>
            <person name="Lee H."/>
            <person name="Gurtowski J."/>
            <person name="Sedlazeck F.J."/>
            <person name="Harkess A."/>
            <person name="McKain M.R."/>
            <person name="Liao Z."/>
            <person name="Fang J."/>
            <person name="Liu J."/>
            <person name="Zhang X."/>
            <person name="Zhang Q."/>
            <person name="Hu W."/>
            <person name="Qin Y."/>
            <person name="Wang K."/>
            <person name="Chen L.Y."/>
            <person name="Shirley N."/>
            <person name="Lin Y.R."/>
            <person name="Liu L.Y."/>
            <person name="Hernandez A.G."/>
            <person name="Wright C.L."/>
            <person name="Bulone V."/>
            <person name="Tuskan G.A."/>
            <person name="Heath K."/>
            <person name="Zee F."/>
            <person name="Moore P.H."/>
            <person name="Sunkar R."/>
            <person name="Leebens-Mack J.H."/>
            <person name="Mockler T."/>
            <person name="Bennetzen J.L."/>
            <person name="Freeling M."/>
            <person name="Sankoff D."/>
            <person name="Paterson A.H."/>
            <person name="Zhu X."/>
            <person name="Yang X."/>
            <person name="Smith J.A."/>
            <person name="Cushman J.C."/>
            <person name="Paull R.E."/>
            <person name="Yu Q."/>
        </authorList>
    </citation>
    <scope>NUCLEOTIDE SEQUENCE [LARGE SCALE GENOMIC DNA]</scope>
    <source>
        <strain evidence="2">cv. F153</strain>
    </source>
</reference>
<name>A0A6P5EV76_ANACO</name>
<dbReference type="PANTHER" id="PTHR36766:SF40">
    <property type="entry name" value="DISEASE RESISTANCE PROTEIN RGA3"/>
    <property type="match status" value="1"/>
</dbReference>
<reference evidence="3" key="2">
    <citation type="submission" date="2025-08" db="UniProtKB">
        <authorList>
            <consortium name="RefSeq"/>
        </authorList>
    </citation>
    <scope>IDENTIFICATION</scope>
    <source>
        <tissue evidence="3">Leaf</tissue>
    </source>
</reference>
<organism evidence="2 3">
    <name type="scientific">Ananas comosus</name>
    <name type="common">Pineapple</name>
    <name type="synonym">Ananas ananas</name>
    <dbReference type="NCBI Taxonomy" id="4615"/>
    <lineage>
        <taxon>Eukaryota</taxon>
        <taxon>Viridiplantae</taxon>
        <taxon>Streptophyta</taxon>
        <taxon>Embryophyta</taxon>
        <taxon>Tracheophyta</taxon>
        <taxon>Spermatophyta</taxon>
        <taxon>Magnoliopsida</taxon>
        <taxon>Liliopsida</taxon>
        <taxon>Poales</taxon>
        <taxon>Bromeliaceae</taxon>
        <taxon>Bromelioideae</taxon>
        <taxon>Ananas</taxon>
    </lineage>
</organism>
<accession>A0A6P5EV76</accession>
<dbReference type="AlphaFoldDB" id="A0A6P5EV76"/>
<dbReference type="RefSeq" id="XP_020087402.1">
    <property type="nucleotide sequence ID" value="XM_020231813.1"/>
</dbReference>
<dbReference type="OrthoDB" id="695579at2759"/>
<keyword evidence="2" id="KW-1185">Reference proteome</keyword>
<dbReference type="GeneID" id="109709532"/>
<evidence type="ECO:0000259" key="1">
    <source>
        <dbReference type="Pfam" id="PF00931"/>
    </source>
</evidence>
<gene>
    <name evidence="3" type="primary">LOC109709532</name>
</gene>
<feature type="domain" description="NB-ARC" evidence="1">
    <location>
        <begin position="50"/>
        <end position="117"/>
    </location>
</feature>
<dbReference type="InterPro" id="IPR027417">
    <property type="entry name" value="P-loop_NTPase"/>
</dbReference>
<dbReference type="Pfam" id="PF00931">
    <property type="entry name" value="NB-ARC"/>
    <property type="match status" value="1"/>
</dbReference>
<protein>
    <submittedName>
        <fullName evidence="3">Disease resistance protein RGA1</fullName>
    </submittedName>
</protein>
<sequence>MKELREKIGKIAKQRNDFGLAEAGPGRQAEFKHRETFSAVDEKEIVGRYDDKEKIVKLLLETAGDHDVSVIPIVGLGGLGKTTLAQMAFNDGRVTGQQRFDLRVWVCVSTDFHMKTIDCKAGNICNQRGV</sequence>
<proteinExistence type="predicted"/>
<dbReference type="PANTHER" id="PTHR36766">
    <property type="entry name" value="PLANT BROAD-SPECTRUM MILDEW RESISTANCE PROTEIN RPW8"/>
    <property type="match status" value="1"/>
</dbReference>
<evidence type="ECO:0000313" key="3">
    <source>
        <dbReference type="RefSeq" id="XP_020087402.1"/>
    </source>
</evidence>
<dbReference type="GO" id="GO:0043531">
    <property type="term" value="F:ADP binding"/>
    <property type="evidence" value="ECO:0007669"/>
    <property type="project" value="InterPro"/>
</dbReference>